<dbReference type="PANTHER" id="PTHR34107">
    <property type="entry name" value="SLL0198 PROTEIN-RELATED"/>
    <property type="match status" value="1"/>
</dbReference>
<sequence>MNNMTYQIKPDLSVVCSKDQISKSGCHGAPSLIIEVLSPSTALKDFNEKFNLYQKYGVNEYWIVDPGNQTVHVYTLEDGSYQTRHLYTEQETIQSVIYPELVIPLDSLFKFR</sequence>
<organism evidence="2 3">
    <name type="scientific">Paenibacillus amylolyticus</name>
    <dbReference type="NCBI Taxonomy" id="1451"/>
    <lineage>
        <taxon>Bacteria</taxon>
        <taxon>Bacillati</taxon>
        <taxon>Bacillota</taxon>
        <taxon>Bacilli</taxon>
        <taxon>Bacillales</taxon>
        <taxon>Paenibacillaceae</taxon>
        <taxon>Paenibacillus</taxon>
    </lineage>
</organism>
<keyword evidence="2" id="KW-0255">Endonuclease</keyword>
<keyword evidence="2" id="KW-0540">Nuclease</keyword>
<dbReference type="PANTHER" id="PTHR34107:SF4">
    <property type="entry name" value="SLL1222 PROTEIN"/>
    <property type="match status" value="1"/>
</dbReference>
<feature type="domain" description="Putative restriction endonuclease" evidence="1">
    <location>
        <begin position="8"/>
        <end position="104"/>
    </location>
</feature>
<keyword evidence="2" id="KW-0378">Hydrolase</keyword>
<dbReference type="GO" id="GO:0004519">
    <property type="term" value="F:endonuclease activity"/>
    <property type="evidence" value="ECO:0007669"/>
    <property type="project" value="UniProtKB-KW"/>
</dbReference>
<evidence type="ECO:0000313" key="2">
    <source>
        <dbReference type="EMBL" id="WWP21530.1"/>
    </source>
</evidence>
<proteinExistence type="predicted"/>
<dbReference type="InterPro" id="IPR011335">
    <property type="entry name" value="Restrct_endonuc-II-like"/>
</dbReference>
<protein>
    <submittedName>
        <fullName evidence="2">Uma2 family endonuclease</fullName>
    </submittedName>
</protein>
<evidence type="ECO:0000259" key="1">
    <source>
        <dbReference type="Pfam" id="PF05685"/>
    </source>
</evidence>
<dbReference type="Proteomes" id="UP001364764">
    <property type="component" value="Chromosome"/>
</dbReference>
<dbReference type="InterPro" id="IPR008538">
    <property type="entry name" value="Uma2"/>
</dbReference>
<dbReference type="EMBL" id="CP145892">
    <property type="protein sequence ID" value="WWP21530.1"/>
    <property type="molecule type" value="Genomic_DNA"/>
</dbReference>
<dbReference type="RefSeq" id="WP_338707845.1">
    <property type="nucleotide sequence ID" value="NZ_CP145892.1"/>
</dbReference>
<evidence type="ECO:0000313" key="3">
    <source>
        <dbReference type="Proteomes" id="UP001364764"/>
    </source>
</evidence>
<gene>
    <name evidence="2" type="ORF">V6668_04895</name>
</gene>
<accession>A0ABD8AVB9</accession>
<dbReference type="InterPro" id="IPR012296">
    <property type="entry name" value="Nuclease_put_TT1808"/>
</dbReference>
<dbReference type="Gene3D" id="3.90.1570.10">
    <property type="entry name" value="tt1808, chain A"/>
    <property type="match status" value="1"/>
</dbReference>
<dbReference type="SUPFAM" id="SSF52980">
    <property type="entry name" value="Restriction endonuclease-like"/>
    <property type="match status" value="1"/>
</dbReference>
<reference evidence="2 3" key="1">
    <citation type="submission" date="2024-02" db="EMBL/GenBank/DDBJ databases">
        <title>Complete sequences of two Paenibacillus sp. strains and one Lysinibacillus strain isolated from the environment on STAA medium highlight biotechnological potential.</title>
        <authorList>
            <person name="Attere S.A."/>
            <person name="Piche L.C."/>
            <person name="Intertaglia L."/>
            <person name="Lami R."/>
            <person name="Charette S.J."/>
            <person name="Vincent A.T."/>
        </authorList>
    </citation>
    <scope>NUCLEOTIDE SEQUENCE [LARGE SCALE GENOMIC DNA]</scope>
    <source>
        <strain evidence="2 3">Y5S-7</strain>
    </source>
</reference>
<dbReference type="CDD" id="cd06260">
    <property type="entry name" value="DUF820-like"/>
    <property type="match status" value="1"/>
</dbReference>
<name>A0ABD8AVB9_PAEAM</name>
<dbReference type="Pfam" id="PF05685">
    <property type="entry name" value="Uma2"/>
    <property type="match status" value="1"/>
</dbReference>
<dbReference type="GeneID" id="93474778"/>
<dbReference type="AlphaFoldDB" id="A0ABD8AVB9"/>